<sequence length="372" mass="41892">MLSYWEQDIFKPKYDYLIVGSGFSGLWMAYFLKKQNPDAEVAILERGTLPNGASTKNAGFACFGSPSELLENVKEIGWDQTLAMTQKRFEGIQIIKQHFGDVIDYNPCGATELFSEASIFEDNLSQLEVLNKNLSSIVNTKLHFYQDNQIIPESKFAGFHYAISNRAEASIHSGKLFYALHKTLVNQDVKFFFGTEVENIDASQKMAVVKTKNLGDFEAQHVCICTNAFSNIFLPEQKIQPGRGQVIITKPIEGLSFNRTFHIDKGYYYFKNVGNRVLFGGGRNLDFEGENTDQFGHTELIQNQLLKYLKEWILPKFDFEIDLKWSGIMAFNESKTPVSKIIQPNLSASVCMNGMGVALAPYLARELVGGMG</sequence>
<dbReference type="PANTHER" id="PTHR13847:SF281">
    <property type="entry name" value="FAD DEPENDENT OXIDOREDUCTASE DOMAIN-CONTAINING PROTEIN"/>
    <property type="match status" value="1"/>
</dbReference>
<dbReference type="Gene3D" id="3.30.9.10">
    <property type="entry name" value="D-Amino Acid Oxidase, subunit A, domain 2"/>
    <property type="match status" value="1"/>
</dbReference>
<dbReference type="InterPro" id="IPR006076">
    <property type="entry name" value="FAD-dep_OxRdtase"/>
</dbReference>
<gene>
    <name evidence="2" type="ORF">EGI31_20450</name>
</gene>
<dbReference type="Gene3D" id="3.50.50.60">
    <property type="entry name" value="FAD/NAD(P)-binding domain"/>
    <property type="match status" value="1"/>
</dbReference>
<organism evidence="2 3">
    <name type="scientific">Lacihabitans soyangensis</name>
    <dbReference type="NCBI Taxonomy" id="869394"/>
    <lineage>
        <taxon>Bacteria</taxon>
        <taxon>Pseudomonadati</taxon>
        <taxon>Bacteroidota</taxon>
        <taxon>Cytophagia</taxon>
        <taxon>Cytophagales</taxon>
        <taxon>Leadbetterellaceae</taxon>
        <taxon>Lacihabitans</taxon>
    </lineage>
</organism>
<dbReference type="AlphaFoldDB" id="A0AAE3H5K3"/>
<proteinExistence type="predicted"/>
<feature type="domain" description="FAD dependent oxidoreductase" evidence="1">
    <location>
        <begin position="15"/>
        <end position="367"/>
    </location>
</feature>
<evidence type="ECO:0000259" key="1">
    <source>
        <dbReference type="Pfam" id="PF01266"/>
    </source>
</evidence>
<dbReference type="Proteomes" id="UP001204144">
    <property type="component" value="Unassembled WGS sequence"/>
</dbReference>
<comment type="caution">
    <text evidence="2">The sequence shown here is derived from an EMBL/GenBank/DDBJ whole genome shotgun (WGS) entry which is preliminary data.</text>
</comment>
<dbReference type="PANTHER" id="PTHR13847">
    <property type="entry name" value="SARCOSINE DEHYDROGENASE-RELATED"/>
    <property type="match status" value="1"/>
</dbReference>
<keyword evidence="3" id="KW-1185">Reference proteome</keyword>
<dbReference type="EMBL" id="RJUF01000181">
    <property type="protein sequence ID" value="MCP9765313.1"/>
    <property type="molecule type" value="Genomic_DNA"/>
</dbReference>
<reference evidence="2 3" key="1">
    <citation type="submission" date="2018-11" db="EMBL/GenBank/DDBJ databases">
        <title>Novel bacteria species description.</title>
        <authorList>
            <person name="Han J.-H."/>
        </authorList>
    </citation>
    <scope>NUCLEOTIDE SEQUENCE [LARGE SCALE GENOMIC DNA]</scope>
    <source>
        <strain evidence="2 3">KCTC23259</strain>
    </source>
</reference>
<accession>A0AAE3H5K3</accession>
<protein>
    <submittedName>
        <fullName evidence="2">FAD-binding oxidoreductase</fullName>
    </submittedName>
</protein>
<dbReference type="SUPFAM" id="SSF51905">
    <property type="entry name" value="FAD/NAD(P)-binding domain"/>
    <property type="match status" value="1"/>
</dbReference>
<evidence type="ECO:0000313" key="3">
    <source>
        <dbReference type="Proteomes" id="UP001204144"/>
    </source>
</evidence>
<dbReference type="RefSeq" id="WP_255039004.1">
    <property type="nucleotide sequence ID" value="NZ_RJUF01000181.1"/>
</dbReference>
<evidence type="ECO:0000313" key="2">
    <source>
        <dbReference type="EMBL" id="MCP9765313.1"/>
    </source>
</evidence>
<dbReference type="Pfam" id="PF01266">
    <property type="entry name" value="DAO"/>
    <property type="match status" value="1"/>
</dbReference>
<dbReference type="InterPro" id="IPR036188">
    <property type="entry name" value="FAD/NAD-bd_sf"/>
</dbReference>
<dbReference type="GO" id="GO:0005737">
    <property type="term" value="C:cytoplasm"/>
    <property type="evidence" value="ECO:0007669"/>
    <property type="project" value="TreeGrafter"/>
</dbReference>
<name>A0AAE3H5K3_9BACT</name>